<dbReference type="GO" id="GO:0004553">
    <property type="term" value="F:hydrolase activity, hydrolyzing O-glycosyl compounds"/>
    <property type="evidence" value="ECO:0007669"/>
    <property type="project" value="InterPro"/>
</dbReference>
<dbReference type="Proteomes" id="UP000182379">
    <property type="component" value="Unassembled WGS sequence"/>
</dbReference>
<dbReference type="InterPro" id="IPR007137">
    <property type="entry name" value="DUF348"/>
</dbReference>
<dbReference type="SUPFAM" id="SSF50685">
    <property type="entry name" value="Barwin-like endoglucanases"/>
    <property type="match status" value="1"/>
</dbReference>
<dbReference type="Gene3D" id="2.20.230.10">
    <property type="entry name" value="Resuscitation-promoting factor rpfb"/>
    <property type="match status" value="1"/>
</dbReference>
<comment type="caution">
    <text evidence="4">The sequence shown here is derived from an EMBL/GenBank/DDBJ whole genome shotgun (WGS) entry which is preliminary data.</text>
</comment>
<dbReference type="PANTHER" id="PTHR39160">
    <property type="entry name" value="CELL WALL-BINDING PROTEIN YOCH"/>
    <property type="match status" value="1"/>
</dbReference>
<dbReference type="InterPro" id="IPR011098">
    <property type="entry name" value="G5_dom"/>
</dbReference>
<gene>
    <name evidence="4" type="ORF">SAMN05216495_101185</name>
</gene>
<dbReference type="Gene3D" id="2.40.40.10">
    <property type="entry name" value="RlpA-like domain"/>
    <property type="match status" value="1"/>
</dbReference>
<protein>
    <submittedName>
        <fullName evidence="4">3D (Asp-Asp-Asp) domain-containing protein</fullName>
    </submittedName>
</protein>
<evidence type="ECO:0000313" key="4">
    <source>
        <dbReference type="EMBL" id="SDW41575.1"/>
    </source>
</evidence>
<keyword evidence="1 2" id="KW-0732">Signal</keyword>
<sequence length="328" mass="35912">MRKSQPFKRPYKWIVVCLMLAASVNFLGFAAQPKTVSIKVDGQTINLKTRALTVQGALEEAGVVLQKADGYELVGDEKLSDGATIEVVRAMPVKVWKAGRTTEYTIGRKTVRDVLNAVGVDYSGFQVYPGLDTEVTPDMTIHIISPTNKLATETREIPYEVEMRNNDNLPRGRQNVISAGQNGVEKVTYREIRVGSETVRQELHREVVAEPVSEIVEVGTGNNLNMIETSRGFVRYRSARTVEASAYTLAEGSGTGLTSTGVVPYHGVVAVDPDVIPYGTRMYIPGYGFAVAADCGGAINGNTIDLFMEDYGDAISWGRRDVTVYFLE</sequence>
<organism evidence="4 5">
    <name type="scientific">Acidaminococcus fermentans</name>
    <dbReference type="NCBI Taxonomy" id="905"/>
    <lineage>
        <taxon>Bacteria</taxon>
        <taxon>Bacillati</taxon>
        <taxon>Bacillota</taxon>
        <taxon>Negativicutes</taxon>
        <taxon>Acidaminococcales</taxon>
        <taxon>Acidaminococcaceae</taxon>
        <taxon>Acidaminococcus</taxon>
    </lineage>
</organism>
<accession>A0A1H2TD02</accession>
<proteinExistence type="predicted"/>
<dbReference type="EMBL" id="FNOP01000001">
    <property type="protein sequence ID" value="SDW41575.1"/>
    <property type="molecule type" value="Genomic_DNA"/>
</dbReference>
<dbReference type="InterPro" id="IPR036908">
    <property type="entry name" value="RlpA-like_sf"/>
</dbReference>
<dbReference type="RefSeq" id="WP_074704131.1">
    <property type="nucleotide sequence ID" value="NZ_CALAKB010000046.1"/>
</dbReference>
<dbReference type="AlphaFoldDB" id="A0A1H2TD02"/>
<dbReference type="PROSITE" id="PS51109">
    <property type="entry name" value="G5"/>
    <property type="match status" value="1"/>
</dbReference>
<feature type="chain" id="PRO_5039253744" evidence="2">
    <location>
        <begin position="31"/>
        <end position="328"/>
    </location>
</feature>
<dbReference type="GO" id="GO:0019867">
    <property type="term" value="C:outer membrane"/>
    <property type="evidence" value="ECO:0007669"/>
    <property type="project" value="InterPro"/>
</dbReference>
<evidence type="ECO:0000313" key="5">
    <source>
        <dbReference type="Proteomes" id="UP000182379"/>
    </source>
</evidence>
<dbReference type="Pfam" id="PF06725">
    <property type="entry name" value="3D"/>
    <property type="match status" value="1"/>
</dbReference>
<dbReference type="Pfam" id="PF03990">
    <property type="entry name" value="DUF348"/>
    <property type="match status" value="1"/>
</dbReference>
<reference evidence="4 5" key="1">
    <citation type="submission" date="2016-10" db="EMBL/GenBank/DDBJ databases">
        <authorList>
            <person name="Varghese N."/>
            <person name="Submissions S."/>
        </authorList>
    </citation>
    <scope>NUCLEOTIDE SEQUENCE [LARGE SCALE GENOMIC DNA]</scope>
    <source>
        <strain evidence="4 5">WCC6</strain>
    </source>
</reference>
<feature type="signal peptide" evidence="2">
    <location>
        <begin position="1"/>
        <end position="30"/>
    </location>
</feature>
<name>A0A1H2TD02_ACIFE</name>
<dbReference type="GO" id="GO:0009254">
    <property type="term" value="P:peptidoglycan turnover"/>
    <property type="evidence" value="ECO:0007669"/>
    <property type="project" value="InterPro"/>
</dbReference>
<dbReference type="CDD" id="cd22786">
    <property type="entry name" value="DPBB_YuiC-like"/>
    <property type="match status" value="1"/>
</dbReference>
<dbReference type="SMART" id="SM01208">
    <property type="entry name" value="G5"/>
    <property type="match status" value="1"/>
</dbReference>
<evidence type="ECO:0000256" key="2">
    <source>
        <dbReference type="SAM" id="SignalP"/>
    </source>
</evidence>
<dbReference type="InterPro" id="IPR010611">
    <property type="entry name" value="3D_dom"/>
</dbReference>
<dbReference type="Pfam" id="PF07501">
    <property type="entry name" value="G5"/>
    <property type="match status" value="1"/>
</dbReference>
<feature type="domain" description="G5" evidence="3">
    <location>
        <begin position="143"/>
        <end position="222"/>
    </location>
</feature>
<dbReference type="InterPro" id="IPR051933">
    <property type="entry name" value="Resuscitation_pf_RpfB"/>
</dbReference>
<dbReference type="PANTHER" id="PTHR39160:SF4">
    <property type="entry name" value="RESUSCITATION-PROMOTING FACTOR RPFB"/>
    <property type="match status" value="1"/>
</dbReference>
<evidence type="ECO:0000259" key="3">
    <source>
        <dbReference type="PROSITE" id="PS51109"/>
    </source>
</evidence>
<evidence type="ECO:0000256" key="1">
    <source>
        <dbReference type="ARBA" id="ARBA00022729"/>
    </source>
</evidence>